<dbReference type="Pfam" id="PF00298">
    <property type="entry name" value="Ribosomal_L11"/>
    <property type="match status" value="1"/>
</dbReference>
<dbReference type="InterPro" id="IPR036769">
    <property type="entry name" value="Ribosomal_uL11_C_sf"/>
</dbReference>
<dbReference type="AlphaFoldDB" id="A0A3S5CHF6"/>
<dbReference type="GO" id="GO:0003735">
    <property type="term" value="F:structural constituent of ribosome"/>
    <property type="evidence" value="ECO:0007669"/>
    <property type="project" value="InterPro"/>
</dbReference>
<evidence type="ECO:0000313" key="2">
    <source>
        <dbReference type="EMBL" id="VEL08609.1"/>
    </source>
</evidence>
<name>A0A3S5CHF6_9PLAT</name>
<proteinExistence type="predicted"/>
<dbReference type="Proteomes" id="UP000784294">
    <property type="component" value="Unassembled WGS sequence"/>
</dbReference>
<dbReference type="OrthoDB" id="1091498at2759"/>
<gene>
    <name evidence="2" type="ORF">PXEA_LOCUS2049</name>
</gene>
<organism evidence="2 3">
    <name type="scientific">Protopolystoma xenopodis</name>
    <dbReference type="NCBI Taxonomy" id="117903"/>
    <lineage>
        <taxon>Eukaryota</taxon>
        <taxon>Metazoa</taxon>
        <taxon>Spiralia</taxon>
        <taxon>Lophotrochozoa</taxon>
        <taxon>Platyhelminthes</taxon>
        <taxon>Monogenea</taxon>
        <taxon>Polyopisthocotylea</taxon>
        <taxon>Polystomatidea</taxon>
        <taxon>Polystomatidae</taxon>
        <taxon>Protopolystoma</taxon>
    </lineage>
</organism>
<dbReference type="GO" id="GO:0006412">
    <property type="term" value="P:translation"/>
    <property type="evidence" value="ECO:0007669"/>
    <property type="project" value="InterPro"/>
</dbReference>
<dbReference type="EMBL" id="CAAALY010004360">
    <property type="protein sequence ID" value="VEL08609.1"/>
    <property type="molecule type" value="Genomic_DNA"/>
</dbReference>
<keyword evidence="3" id="KW-1185">Reference proteome</keyword>
<feature type="domain" description="Large ribosomal subunit protein uL11 C-terminal" evidence="1">
    <location>
        <begin position="2"/>
        <end position="43"/>
    </location>
</feature>
<reference evidence="2" key="1">
    <citation type="submission" date="2018-11" db="EMBL/GenBank/DDBJ databases">
        <authorList>
            <consortium name="Pathogen Informatics"/>
        </authorList>
    </citation>
    <scope>NUCLEOTIDE SEQUENCE</scope>
</reference>
<dbReference type="GO" id="GO:0005840">
    <property type="term" value="C:ribosome"/>
    <property type="evidence" value="ECO:0007669"/>
    <property type="project" value="InterPro"/>
</dbReference>
<protein>
    <recommendedName>
        <fullName evidence="1">Large ribosomal subunit protein uL11 C-terminal domain-containing protein</fullName>
    </recommendedName>
</protein>
<dbReference type="InterPro" id="IPR020783">
    <property type="entry name" value="Ribosomal_uL11_C"/>
</dbReference>
<dbReference type="Gene3D" id="1.10.10.250">
    <property type="entry name" value="Ribosomal protein L11, C-terminal domain"/>
    <property type="match status" value="1"/>
</dbReference>
<sequence>MVSLKHIYEIAKLKQSDPSLQSLSLESICKSIIGTAHLMGIQVLSKEQIDSKAVDYTPEGYAQFLDERNEQILQHRKALEEKKQAKMLRIS</sequence>
<dbReference type="SUPFAM" id="SSF46906">
    <property type="entry name" value="Ribosomal protein L11, C-terminal domain"/>
    <property type="match status" value="1"/>
</dbReference>
<accession>A0A3S5CHF6</accession>
<evidence type="ECO:0000259" key="1">
    <source>
        <dbReference type="Pfam" id="PF00298"/>
    </source>
</evidence>
<comment type="caution">
    <text evidence="2">The sequence shown here is derived from an EMBL/GenBank/DDBJ whole genome shotgun (WGS) entry which is preliminary data.</text>
</comment>
<evidence type="ECO:0000313" key="3">
    <source>
        <dbReference type="Proteomes" id="UP000784294"/>
    </source>
</evidence>